<dbReference type="EMBL" id="WBKG01000045">
    <property type="protein sequence ID" value="KAB1979054.1"/>
    <property type="molecule type" value="Genomic_DNA"/>
</dbReference>
<keyword evidence="4" id="KW-1185">Reference proteome</keyword>
<name>A0A7J5D4S6_9ACTN</name>
<dbReference type="PANTHER" id="PTHR11487">
    <property type="entry name" value="THIOESTERASE"/>
    <property type="match status" value="1"/>
</dbReference>
<dbReference type="Pfam" id="PF00975">
    <property type="entry name" value="Thioesterase"/>
    <property type="match status" value="1"/>
</dbReference>
<protein>
    <submittedName>
        <fullName evidence="3">Thioesterase</fullName>
    </submittedName>
</protein>
<reference evidence="3 4" key="1">
    <citation type="submission" date="2019-09" db="EMBL/GenBank/DDBJ databases">
        <title>Isolation and identification of active actinomycetes.</title>
        <authorList>
            <person name="Yu Z."/>
            <person name="Han C."/>
            <person name="Yu B."/>
        </authorList>
    </citation>
    <scope>NUCLEOTIDE SEQUENCE [LARGE SCALE GENOMIC DNA]</scope>
    <source>
        <strain evidence="3 4">NEAU-H2</strain>
    </source>
</reference>
<proteinExistence type="inferred from homology"/>
<dbReference type="Gene3D" id="3.40.50.1820">
    <property type="entry name" value="alpha/beta hydrolase"/>
    <property type="match status" value="1"/>
</dbReference>
<comment type="caution">
    <text evidence="3">The sequence shown here is derived from an EMBL/GenBank/DDBJ whole genome shotgun (WGS) entry which is preliminary data.</text>
</comment>
<evidence type="ECO:0000313" key="3">
    <source>
        <dbReference type="EMBL" id="KAB1979054.1"/>
    </source>
</evidence>
<dbReference type="PANTHER" id="PTHR11487:SF0">
    <property type="entry name" value="S-ACYL FATTY ACID SYNTHASE THIOESTERASE, MEDIUM CHAIN"/>
    <property type="match status" value="1"/>
</dbReference>
<dbReference type="Proteomes" id="UP000442990">
    <property type="component" value="Unassembled WGS sequence"/>
</dbReference>
<dbReference type="AlphaFoldDB" id="A0A7J5D4S6"/>
<dbReference type="GO" id="GO:0008610">
    <property type="term" value="P:lipid biosynthetic process"/>
    <property type="evidence" value="ECO:0007669"/>
    <property type="project" value="TreeGrafter"/>
</dbReference>
<organism evidence="3 4">
    <name type="scientific">Streptomyces triticiradicis</name>
    <dbReference type="NCBI Taxonomy" id="2651189"/>
    <lineage>
        <taxon>Bacteria</taxon>
        <taxon>Bacillati</taxon>
        <taxon>Actinomycetota</taxon>
        <taxon>Actinomycetes</taxon>
        <taxon>Kitasatosporales</taxon>
        <taxon>Streptomycetaceae</taxon>
        <taxon>Streptomyces</taxon>
    </lineage>
</organism>
<dbReference type="InterPro" id="IPR012223">
    <property type="entry name" value="TEII"/>
</dbReference>
<evidence type="ECO:0000256" key="1">
    <source>
        <dbReference type="ARBA" id="ARBA00007169"/>
    </source>
</evidence>
<comment type="similarity">
    <text evidence="1">Belongs to the thioesterase family.</text>
</comment>
<evidence type="ECO:0000313" key="4">
    <source>
        <dbReference type="Proteomes" id="UP000442990"/>
    </source>
</evidence>
<sequence length="252" mass="27329">MSQTTTAYLPPSVTAGTGVRLLCFPHAGGSASAFGTWQQQLGPDVTVLPVQLPGRERRVREPRFTSVHELAADLDRSLDPLLEGGPYALYGHSMGAIIAYHLTQLRAARGASLPQRLMVGAYPPPHLLAPVTNALNLSDDGLAQWLVDLGGMSEVLLRYPEWVQSALALLRDDLRICHSHRAAGDPLPCPVDVFAGDRDPLLPLDAVRGWARHSTVACRVHTVPGGHFFQQDSPEVFFPAVAGLLTRELSRR</sequence>
<feature type="domain" description="Thioesterase" evidence="2">
    <location>
        <begin position="20"/>
        <end position="233"/>
    </location>
</feature>
<dbReference type="SUPFAM" id="SSF53474">
    <property type="entry name" value="alpha/beta-Hydrolases"/>
    <property type="match status" value="1"/>
</dbReference>
<gene>
    <name evidence="3" type="ORF">F8144_37330</name>
</gene>
<dbReference type="RefSeq" id="WP_151473870.1">
    <property type="nucleotide sequence ID" value="NZ_WBKG01000045.1"/>
</dbReference>
<dbReference type="InterPro" id="IPR001031">
    <property type="entry name" value="Thioesterase"/>
</dbReference>
<evidence type="ECO:0000259" key="2">
    <source>
        <dbReference type="Pfam" id="PF00975"/>
    </source>
</evidence>
<dbReference type="InterPro" id="IPR029058">
    <property type="entry name" value="AB_hydrolase_fold"/>
</dbReference>
<accession>A0A7J5D4S6</accession>